<reference evidence="1 2" key="1">
    <citation type="submission" date="2019-02" db="EMBL/GenBank/DDBJ databases">
        <title>Pedobacter sp. RP-3-11 sp. nov., isolated from Arctic soil.</title>
        <authorList>
            <person name="Dahal R.H."/>
        </authorList>
    </citation>
    <scope>NUCLEOTIDE SEQUENCE [LARGE SCALE GENOMIC DNA]</scope>
    <source>
        <strain evidence="1 2">RP-3-11</strain>
    </source>
</reference>
<comment type="caution">
    <text evidence="1">The sequence shown here is derived from an EMBL/GenBank/DDBJ whole genome shotgun (WGS) entry which is preliminary data.</text>
</comment>
<name>A0A4R0P6I9_9SPHI</name>
<dbReference type="Proteomes" id="UP000291485">
    <property type="component" value="Unassembled WGS sequence"/>
</dbReference>
<dbReference type="AlphaFoldDB" id="A0A4R0P6I9"/>
<accession>A0A4R0P6I9</accession>
<organism evidence="1 2">
    <name type="scientific">Pedobacter frigidisoli</name>
    <dbReference type="NCBI Taxonomy" id="2530455"/>
    <lineage>
        <taxon>Bacteria</taxon>
        <taxon>Pseudomonadati</taxon>
        <taxon>Bacteroidota</taxon>
        <taxon>Sphingobacteriia</taxon>
        <taxon>Sphingobacteriales</taxon>
        <taxon>Sphingobacteriaceae</taxon>
        <taxon>Pedobacter</taxon>
    </lineage>
</organism>
<keyword evidence="2" id="KW-1185">Reference proteome</keyword>
<evidence type="ECO:0000313" key="1">
    <source>
        <dbReference type="EMBL" id="TCD12541.1"/>
    </source>
</evidence>
<sequence length="116" mass="13456">MDKMTVNKLTIQDDKIVHEQDPQNRWTLDIDKIKFIGEYTTAAGPLADDSFFVFADTIDQWWQAPTLAVDHEHFWKLLGQKLNCELAPGLFASTNWATRVIFPKTKNVLAETTWFR</sequence>
<proteinExistence type="predicted"/>
<evidence type="ECO:0000313" key="2">
    <source>
        <dbReference type="Proteomes" id="UP000291485"/>
    </source>
</evidence>
<gene>
    <name evidence="1" type="ORF">EZ449_00380</name>
</gene>
<protein>
    <submittedName>
        <fullName evidence="1">Uncharacterized protein</fullName>
    </submittedName>
</protein>
<dbReference type="EMBL" id="SJSN01000001">
    <property type="protein sequence ID" value="TCD12541.1"/>
    <property type="molecule type" value="Genomic_DNA"/>
</dbReference>